<keyword evidence="5 7" id="KW-1133">Transmembrane helix</keyword>
<feature type="transmembrane region" description="Helical" evidence="7">
    <location>
        <begin position="252"/>
        <end position="273"/>
    </location>
</feature>
<evidence type="ECO:0000313" key="9">
    <source>
        <dbReference type="Proteomes" id="UP000002357"/>
    </source>
</evidence>
<geneLocation type="plasmid" evidence="8 9">
    <name>pSCL4</name>
</geneLocation>
<evidence type="ECO:0000256" key="4">
    <source>
        <dbReference type="ARBA" id="ARBA00022840"/>
    </source>
</evidence>
<dbReference type="GO" id="GO:0005886">
    <property type="term" value="C:plasma membrane"/>
    <property type="evidence" value="ECO:0007669"/>
    <property type="project" value="UniProtKB-SubCell"/>
</dbReference>
<dbReference type="GO" id="GO:0005524">
    <property type="term" value="F:ATP binding"/>
    <property type="evidence" value="ECO:0007669"/>
    <property type="project" value="UniProtKB-KW"/>
</dbReference>
<accession>B5GS04</accession>
<dbReference type="Proteomes" id="UP000002357">
    <property type="component" value="Plasmid pSCL4"/>
</dbReference>
<dbReference type="GeneID" id="93733497"/>
<keyword evidence="8" id="KW-0614">Plasmid</keyword>
<dbReference type="PANTHER" id="PTHR43394">
    <property type="entry name" value="ATP-DEPENDENT PERMEASE MDL1, MITOCHONDRIAL"/>
    <property type="match status" value="1"/>
</dbReference>
<reference evidence="8 9" key="1">
    <citation type="journal article" date="2010" name="Genome Biol. Evol.">
        <title>The sequence of a 1.8-mb bacterial linear plasmid reveals a rich evolutionary reservoir of secondary metabolic pathways.</title>
        <authorList>
            <person name="Medema M.H."/>
            <person name="Trefzer A."/>
            <person name="Kovalchuk A."/>
            <person name="van den Berg M."/>
            <person name="Mueller U."/>
            <person name="Heijne W."/>
            <person name="Wu L."/>
            <person name="Alam M.T."/>
            <person name="Ronning C.M."/>
            <person name="Nierman W.C."/>
            <person name="Bovenberg R.A.L."/>
            <person name="Breitling R."/>
            <person name="Takano E."/>
        </authorList>
    </citation>
    <scope>NUCLEOTIDE SEQUENCE [LARGE SCALE GENOMIC DNA]</scope>
    <source>
        <strain evidence="9">ATCC 27064 / DSM 738 / JCM 4710 / NBRC 13307 / NCIMB 12785 / NRRL 3585 / VKM Ac-602</strain>
        <plasmid evidence="8">pSCL4</plasmid>
    </source>
</reference>
<dbReference type="Gene3D" id="3.40.50.300">
    <property type="entry name" value="P-loop containing nucleotide triphosphate hydrolases"/>
    <property type="match status" value="1"/>
</dbReference>
<dbReference type="CDD" id="cd07346">
    <property type="entry name" value="ABC_6TM_exporters"/>
    <property type="match status" value="1"/>
</dbReference>
<evidence type="ECO:0000256" key="2">
    <source>
        <dbReference type="ARBA" id="ARBA00022692"/>
    </source>
</evidence>
<evidence type="ECO:0000313" key="8">
    <source>
        <dbReference type="EMBL" id="EFG03797.2"/>
    </source>
</evidence>
<dbReference type="PROSITE" id="PS50929">
    <property type="entry name" value="ABC_TM1F"/>
    <property type="match status" value="1"/>
</dbReference>
<dbReference type="eggNOG" id="COG1132">
    <property type="taxonomic scope" value="Bacteria"/>
</dbReference>
<comment type="subcellular location">
    <subcellularLocation>
        <location evidence="1">Cell membrane</location>
        <topology evidence="1">Multi-pass membrane protein</topology>
    </subcellularLocation>
</comment>
<dbReference type="RefSeq" id="WP_003954584.1">
    <property type="nucleotide sequence ID" value="NZ_CM000914.1"/>
</dbReference>
<dbReference type="Gene3D" id="1.20.1560.10">
    <property type="entry name" value="ABC transporter type 1, transmembrane domain"/>
    <property type="match status" value="1"/>
</dbReference>
<name>B5GS04_STRCL</name>
<feature type="transmembrane region" description="Helical" evidence="7">
    <location>
        <begin position="65"/>
        <end position="86"/>
    </location>
</feature>
<dbReference type="Pfam" id="PF00664">
    <property type="entry name" value="ABC_membrane"/>
    <property type="match status" value="1"/>
</dbReference>
<dbReference type="SUPFAM" id="SSF52540">
    <property type="entry name" value="P-loop containing nucleoside triphosphate hydrolases"/>
    <property type="match status" value="1"/>
</dbReference>
<dbReference type="InterPro" id="IPR003593">
    <property type="entry name" value="AAA+_ATPase"/>
</dbReference>
<keyword evidence="4" id="KW-0067">ATP-binding</keyword>
<keyword evidence="9" id="KW-1185">Reference proteome</keyword>
<keyword evidence="3" id="KW-0547">Nucleotide-binding</keyword>
<dbReference type="InterPro" id="IPR027417">
    <property type="entry name" value="P-loop_NTPase"/>
</dbReference>
<feature type="transmembrane region" description="Helical" evidence="7">
    <location>
        <begin position="285"/>
        <end position="304"/>
    </location>
</feature>
<keyword evidence="6 7" id="KW-0472">Membrane</keyword>
<evidence type="ECO:0000256" key="1">
    <source>
        <dbReference type="ARBA" id="ARBA00004651"/>
    </source>
</evidence>
<dbReference type="OrthoDB" id="9770415at2"/>
<dbReference type="GO" id="GO:0015421">
    <property type="term" value="F:ABC-type oligopeptide transporter activity"/>
    <property type="evidence" value="ECO:0007669"/>
    <property type="project" value="TreeGrafter"/>
</dbReference>
<evidence type="ECO:0000256" key="7">
    <source>
        <dbReference type="SAM" id="Phobius"/>
    </source>
</evidence>
<keyword evidence="2 7" id="KW-0812">Transmembrane</keyword>
<dbReference type="AlphaFoldDB" id="B5GS04"/>
<evidence type="ECO:0000256" key="6">
    <source>
        <dbReference type="ARBA" id="ARBA00023136"/>
    </source>
</evidence>
<dbReference type="EMBL" id="CM000914">
    <property type="protein sequence ID" value="EFG03797.2"/>
    <property type="molecule type" value="Genomic_DNA"/>
</dbReference>
<evidence type="ECO:0000256" key="3">
    <source>
        <dbReference type="ARBA" id="ARBA00022741"/>
    </source>
</evidence>
<dbReference type="SUPFAM" id="SSF90123">
    <property type="entry name" value="ABC transporter transmembrane region"/>
    <property type="match status" value="1"/>
</dbReference>
<dbReference type="GO" id="GO:0016887">
    <property type="term" value="F:ATP hydrolysis activity"/>
    <property type="evidence" value="ECO:0007669"/>
    <property type="project" value="InterPro"/>
</dbReference>
<dbReference type="PANTHER" id="PTHR43394:SF1">
    <property type="entry name" value="ATP-BINDING CASSETTE SUB-FAMILY B MEMBER 10, MITOCHONDRIAL"/>
    <property type="match status" value="1"/>
</dbReference>
<dbReference type="SMART" id="SM00382">
    <property type="entry name" value="AAA"/>
    <property type="match status" value="1"/>
</dbReference>
<dbReference type="InterPro" id="IPR036640">
    <property type="entry name" value="ABC1_TM_sf"/>
</dbReference>
<dbReference type="InterPro" id="IPR003439">
    <property type="entry name" value="ABC_transporter-like_ATP-bd"/>
</dbReference>
<gene>
    <name evidence="8" type="ORF">SCLAV_p0306</name>
</gene>
<dbReference type="PROSITE" id="PS50893">
    <property type="entry name" value="ABC_TRANSPORTER_2"/>
    <property type="match status" value="1"/>
</dbReference>
<dbReference type="InterPro" id="IPR017871">
    <property type="entry name" value="ABC_transporter-like_CS"/>
</dbReference>
<dbReference type="Pfam" id="PF00005">
    <property type="entry name" value="ABC_tran"/>
    <property type="match status" value="1"/>
</dbReference>
<evidence type="ECO:0000256" key="5">
    <source>
        <dbReference type="ARBA" id="ARBA00022989"/>
    </source>
</evidence>
<dbReference type="PROSITE" id="PS00211">
    <property type="entry name" value="ABC_TRANSPORTER_1"/>
    <property type="match status" value="1"/>
</dbReference>
<proteinExistence type="predicted"/>
<dbReference type="InterPro" id="IPR039421">
    <property type="entry name" value="Type_1_exporter"/>
</dbReference>
<protein>
    <submittedName>
        <fullName evidence="8">Abc transporter</fullName>
    </submittedName>
</protein>
<dbReference type="InterPro" id="IPR011527">
    <property type="entry name" value="ABC1_TM_dom"/>
</dbReference>
<sequence>MSRMDDGLGRDTFWAFLNRVSGRFRGLYLSAMGIWTVIHGLPLIIGLVTARLIDGADEAVDSTVWWLLGLTVGLMVLRAAVLMGGLRLTFTLIFRISSWIKVQVLGQVLRTPSWRSTARGDGDILNRLREDTDEIGGLLEWSTDLIYRSVLLVAAIAVLVSTDPVMTLPLVLLLGGLWASVHLKRRVGALREDIRAQQGEISATVTDVLTGIRDVRLSDTVEGRLRALDRRFAARRATQVRHQIYADLTSDLFRITVMVGTAAVLLIVSVRIANGEFSIGKLVLFLTYIAWLGEQMFFFGYILARVQSGRVSYGRLSGLVGTAAAAGMPAAAAEPLTELKVTGLTRAPGPGTTASPPVSFTVRPGQLVAITGEVGSGKSTLVRGLLGLGTDVRGSVRWNGREIAGDAAYFRAPRVGYARQSPRFLRGTVSENLALGSSDVTTEQMERALAAVRLAPGSSGLPAGLDTLLDSGEARQISGGQRQRLALARMLCRPAQVYVVDDCDSSLDAPTARLIWETLPAQWPGAWIVVSHNPDLLAMADVVVTVVREPETGPPPAEPVPADAC</sequence>
<organism evidence="8 9">
    <name type="scientific">Streptomyces clavuligerus</name>
    <dbReference type="NCBI Taxonomy" id="1901"/>
    <lineage>
        <taxon>Bacteria</taxon>
        <taxon>Bacillati</taxon>
        <taxon>Actinomycetota</taxon>
        <taxon>Actinomycetes</taxon>
        <taxon>Kitasatosporales</taxon>
        <taxon>Streptomycetaceae</taxon>
        <taxon>Streptomyces</taxon>
    </lineage>
</organism>
<feature type="transmembrane region" description="Helical" evidence="7">
    <location>
        <begin position="27"/>
        <end position="53"/>
    </location>
</feature>